<evidence type="ECO:0000313" key="2">
    <source>
        <dbReference type="EMBL" id="CAA9329285.1"/>
    </source>
</evidence>
<evidence type="ECO:0008006" key="3">
    <source>
        <dbReference type="Google" id="ProtNLM"/>
    </source>
</evidence>
<name>A0A6J4LBU4_9BACT</name>
<sequence>MNYVSRCRSARAAGALALIALGASCAPGAPMERGMSPGMGAMDQASMQRSMAGWHPAAQEAATAMMAKYGAPAAMTADMMVWNRTGPWKRTIIYREAVQHNFPMPHPDVMEQFVDYRVPVDRYDELAMYDGSVIVERTKGEISARCDKEGANFLALNLANEIAMGRRTPEEARRMYGEQITMMKAGRMTPYTSGLMFTPPASGNDPDRPIM</sequence>
<dbReference type="EMBL" id="CADCTV010000433">
    <property type="protein sequence ID" value="CAA9329285.1"/>
    <property type="molecule type" value="Genomic_DNA"/>
</dbReference>
<evidence type="ECO:0000256" key="1">
    <source>
        <dbReference type="SAM" id="SignalP"/>
    </source>
</evidence>
<reference evidence="2" key="1">
    <citation type="submission" date="2020-02" db="EMBL/GenBank/DDBJ databases">
        <authorList>
            <person name="Meier V. D."/>
        </authorList>
    </citation>
    <scope>NUCLEOTIDE SEQUENCE</scope>
    <source>
        <strain evidence="2">AVDCRST_MAG89</strain>
    </source>
</reference>
<gene>
    <name evidence="2" type="ORF">AVDCRST_MAG89-2048</name>
</gene>
<feature type="signal peptide" evidence="1">
    <location>
        <begin position="1"/>
        <end position="25"/>
    </location>
</feature>
<feature type="chain" id="PRO_5027054404" description="Lipoprotein" evidence="1">
    <location>
        <begin position="26"/>
        <end position="211"/>
    </location>
</feature>
<organism evidence="2">
    <name type="scientific">uncultured Gemmatimonadota bacterium</name>
    <dbReference type="NCBI Taxonomy" id="203437"/>
    <lineage>
        <taxon>Bacteria</taxon>
        <taxon>Pseudomonadati</taxon>
        <taxon>Gemmatimonadota</taxon>
        <taxon>environmental samples</taxon>
    </lineage>
</organism>
<protein>
    <recommendedName>
        <fullName evidence="3">Lipoprotein</fullName>
    </recommendedName>
</protein>
<keyword evidence="1" id="KW-0732">Signal</keyword>
<dbReference type="AlphaFoldDB" id="A0A6J4LBU4"/>
<dbReference type="PROSITE" id="PS51257">
    <property type="entry name" value="PROKAR_LIPOPROTEIN"/>
    <property type="match status" value="1"/>
</dbReference>
<proteinExistence type="predicted"/>
<accession>A0A6J4LBU4</accession>